<evidence type="ECO:0000256" key="2">
    <source>
        <dbReference type="ARBA" id="ARBA00009045"/>
    </source>
</evidence>
<evidence type="ECO:0000256" key="4">
    <source>
        <dbReference type="ARBA" id="ARBA00022801"/>
    </source>
</evidence>
<feature type="transmembrane region" description="Helical" evidence="7">
    <location>
        <begin position="20"/>
        <end position="37"/>
    </location>
</feature>
<evidence type="ECO:0000256" key="7">
    <source>
        <dbReference type="SAM" id="Phobius"/>
    </source>
</evidence>
<keyword evidence="4 9" id="KW-0378">Hydrolase</keyword>
<feature type="transmembrane region" description="Helical" evidence="7">
    <location>
        <begin position="181"/>
        <end position="200"/>
    </location>
</feature>
<dbReference type="PANTHER" id="PTHR43731">
    <property type="entry name" value="RHOMBOID PROTEASE"/>
    <property type="match status" value="1"/>
</dbReference>
<feature type="transmembrane region" description="Helical" evidence="7">
    <location>
        <begin position="57"/>
        <end position="83"/>
    </location>
</feature>
<dbReference type="InterPro" id="IPR022764">
    <property type="entry name" value="Peptidase_S54_rhomboid_dom"/>
</dbReference>
<dbReference type="Pfam" id="PF01694">
    <property type="entry name" value="Rhomboid"/>
    <property type="match status" value="1"/>
</dbReference>
<evidence type="ECO:0000313" key="9">
    <source>
        <dbReference type="EMBL" id="MFD2919926.1"/>
    </source>
</evidence>
<dbReference type="SUPFAM" id="SSF144091">
    <property type="entry name" value="Rhomboid-like"/>
    <property type="match status" value="1"/>
</dbReference>
<gene>
    <name evidence="9" type="ORF">ACFS6H_09425</name>
</gene>
<keyword evidence="9" id="KW-0645">Protease</keyword>
<feature type="transmembrane region" description="Helical" evidence="7">
    <location>
        <begin position="119"/>
        <end position="140"/>
    </location>
</feature>
<organism evidence="9 10">
    <name type="scientific">Terrimonas rubra</name>
    <dbReference type="NCBI Taxonomy" id="1035890"/>
    <lineage>
        <taxon>Bacteria</taxon>
        <taxon>Pseudomonadati</taxon>
        <taxon>Bacteroidota</taxon>
        <taxon>Chitinophagia</taxon>
        <taxon>Chitinophagales</taxon>
        <taxon>Chitinophagaceae</taxon>
        <taxon>Terrimonas</taxon>
    </lineage>
</organism>
<dbReference type="SMART" id="SM01160">
    <property type="entry name" value="DUF1751"/>
    <property type="match status" value="1"/>
</dbReference>
<dbReference type="Proteomes" id="UP001597511">
    <property type="component" value="Unassembled WGS sequence"/>
</dbReference>
<proteinExistence type="inferred from homology"/>
<keyword evidence="10" id="KW-1185">Reference proteome</keyword>
<dbReference type="InterPro" id="IPR035952">
    <property type="entry name" value="Rhomboid-like_sf"/>
</dbReference>
<accession>A0ABW6A6P0</accession>
<evidence type="ECO:0000256" key="6">
    <source>
        <dbReference type="ARBA" id="ARBA00023136"/>
    </source>
</evidence>
<comment type="caution">
    <text evidence="9">The sequence shown here is derived from an EMBL/GenBank/DDBJ whole genome shotgun (WGS) entry which is preliminary data.</text>
</comment>
<dbReference type="GO" id="GO:0008233">
    <property type="term" value="F:peptidase activity"/>
    <property type="evidence" value="ECO:0007669"/>
    <property type="project" value="UniProtKB-KW"/>
</dbReference>
<keyword evidence="5 7" id="KW-1133">Transmembrane helix</keyword>
<keyword evidence="6 7" id="KW-0472">Membrane</keyword>
<dbReference type="InterPro" id="IPR050925">
    <property type="entry name" value="Rhomboid_protease_S54"/>
</dbReference>
<feature type="transmembrane region" description="Helical" evidence="7">
    <location>
        <begin position="147"/>
        <end position="166"/>
    </location>
</feature>
<dbReference type="PANTHER" id="PTHR43731:SF14">
    <property type="entry name" value="PRESENILIN-ASSOCIATED RHOMBOID-LIKE PROTEIN, MITOCHONDRIAL"/>
    <property type="match status" value="1"/>
</dbReference>
<evidence type="ECO:0000313" key="10">
    <source>
        <dbReference type="Proteomes" id="UP001597511"/>
    </source>
</evidence>
<evidence type="ECO:0000259" key="8">
    <source>
        <dbReference type="Pfam" id="PF01694"/>
    </source>
</evidence>
<keyword evidence="3 7" id="KW-0812">Transmembrane</keyword>
<feature type="domain" description="Peptidase S54 rhomboid" evidence="8">
    <location>
        <begin position="53"/>
        <end position="199"/>
    </location>
</feature>
<feature type="transmembrane region" description="Helical" evidence="7">
    <location>
        <begin position="95"/>
        <end position="113"/>
    </location>
</feature>
<comment type="subcellular location">
    <subcellularLocation>
        <location evidence="1">Membrane</location>
        <topology evidence="1">Multi-pass membrane protein</topology>
    </subcellularLocation>
</comment>
<evidence type="ECO:0000256" key="3">
    <source>
        <dbReference type="ARBA" id="ARBA00022692"/>
    </source>
</evidence>
<name>A0ABW6A6P0_9BACT</name>
<reference evidence="10" key="1">
    <citation type="journal article" date="2019" name="Int. J. Syst. Evol. Microbiol.">
        <title>The Global Catalogue of Microorganisms (GCM) 10K type strain sequencing project: providing services to taxonomists for standard genome sequencing and annotation.</title>
        <authorList>
            <consortium name="The Broad Institute Genomics Platform"/>
            <consortium name="The Broad Institute Genome Sequencing Center for Infectious Disease"/>
            <person name="Wu L."/>
            <person name="Ma J."/>
        </authorList>
    </citation>
    <scope>NUCLEOTIDE SEQUENCE [LARGE SCALE GENOMIC DNA]</scope>
    <source>
        <strain evidence="10">KCTC 23299</strain>
    </source>
</reference>
<comment type="similarity">
    <text evidence="2">Belongs to the peptidase S54 family.</text>
</comment>
<evidence type="ECO:0000256" key="5">
    <source>
        <dbReference type="ARBA" id="ARBA00022989"/>
    </source>
</evidence>
<sequence>MSNFRQVRPDNFPPVVKNLIILNVLVWIAQLVFKNQFLTERIALWPVDSPLFEPYQIFTHMFAHSQYGLFHILFNMFMLWMFGKILENVWGAKRFLTFYLLCGIGAAAAHLLIQHFTGGYASVVGASGAIFGVFAAFAMLFPNTEMYIMFIPVPIKAKWVAIGYMAFDLFGGISNVPGDNIAHFAHLGGALTGVIIVLIWNKTNKKTLY</sequence>
<dbReference type="Gene3D" id="1.20.1540.10">
    <property type="entry name" value="Rhomboid-like"/>
    <property type="match status" value="1"/>
</dbReference>
<dbReference type="RefSeq" id="WP_386097636.1">
    <property type="nucleotide sequence ID" value="NZ_JBHUOZ010000002.1"/>
</dbReference>
<protein>
    <submittedName>
        <fullName evidence="9">Rhomboid family intramembrane serine protease</fullName>
        <ecNumber evidence="9">3.4.21.-</ecNumber>
    </submittedName>
</protein>
<evidence type="ECO:0000256" key="1">
    <source>
        <dbReference type="ARBA" id="ARBA00004141"/>
    </source>
</evidence>
<dbReference type="EMBL" id="JBHUOZ010000002">
    <property type="protein sequence ID" value="MFD2919926.1"/>
    <property type="molecule type" value="Genomic_DNA"/>
</dbReference>
<dbReference type="EC" id="3.4.21.-" evidence="9"/>
<dbReference type="GO" id="GO:0006508">
    <property type="term" value="P:proteolysis"/>
    <property type="evidence" value="ECO:0007669"/>
    <property type="project" value="UniProtKB-KW"/>
</dbReference>